<dbReference type="InterPro" id="IPR032466">
    <property type="entry name" value="Metal_Hydrolase"/>
</dbReference>
<dbReference type="EMBL" id="CP124616">
    <property type="protein sequence ID" value="WGW03578.1"/>
    <property type="molecule type" value="Genomic_DNA"/>
</dbReference>
<dbReference type="SUPFAM" id="SSF51556">
    <property type="entry name" value="Metallo-dependent hydrolases"/>
    <property type="match status" value="1"/>
</dbReference>
<dbReference type="Pfam" id="PF04909">
    <property type="entry name" value="Amidohydro_2"/>
    <property type="match status" value="1"/>
</dbReference>
<evidence type="ECO:0000313" key="3">
    <source>
        <dbReference type="Proteomes" id="UP001241605"/>
    </source>
</evidence>
<dbReference type="Gene3D" id="3.20.20.140">
    <property type="entry name" value="Metal-dependent hydrolases"/>
    <property type="match status" value="1"/>
</dbReference>
<proteinExistence type="predicted"/>
<keyword evidence="3" id="KW-1185">Reference proteome</keyword>
<evidence type="ECO:0000313" key="2">
    <source>
        <dbReference type="EMBL" id="WGW03578.1"/>
    </source>
</evidence>
<feature type="domain" description="Amidohydrolase-related" evidence="1">
    <location>
        <begin position="92"/>
        <end position="254"/>
    </location>
</feature>
<accession>A0ABY8QHX5</accession>
<sequence length="287" mass="31783">MPASLYFDSASLRDGRFEAGGIERYPFELINRSHLRECSVFGQGRLLPVLAIDPCNRVEEQVEALSEWEGCYFGFKLHTRATNCCASRLIGSPFIDLAARANIPIIIHTKPVPDFTHARHVVQVAKAHPEVRFSIAHAADFDRTIVAHVAALPNLFFDSSPFLSLCAEYRSQPLTERSQRLPIDFGDPNTGLQSLWRAAPDKLLWGSDEPWTAICSADGTALSSFSYEDEYSLVMSLPEDCRSRIGWSNPLRFLLGDNALEVSIAAAISTKLERLAKLIGSGSRNAD</sequence>
<protein>
    <submittedName>
        <fullName evidence="2">Amidohydrolase family protein</fullName>
    </submittedName>
</protein>
<dbReference type="InterPro" id="IPR006680">
    <property type="entry name" value="Amidohydro-rel"/>
</dbReference>
<dbReference type="Proteomes" id="UP001241605">
    <property type="component" value="Chromosome"/>
</dbReference>
<gene>
    <name evidence="2" type="ORF">QF118_16885</name>
</gene>
<name>A0ABY8QHX5_9RHOB</name>
<organism evidence="2 3">
    <name type="scientific">Tropicibacter oceani</name>
    <dbReference type="NCBI Taxonomy" id="3058420"/>
    <lineage>
        <taxon>Bacteria</taxon>
        <taxon>Pseudomonadati</taxon>
        <taxon>Pseudomonadota</taxon>
        <taxon>Alphaproteobacteria</taxon>
        <taxon>Rhodobacterales</taxon>
        <taxon>Roseobacteraceae</taxon>
        <taxon>Tropicibacter</taxon>
    </lineage>
</organism>
<reference evidence="2 3" key="1">
    <citation type="submission" date="2023-05" db="EMBL/GenBank/DDBJ databases">
        <title>YMD87, complete Genome.</title>
        <authorList>
            <person name="Zhang J."/>
            <person name="Xu X."/>
        </authorList>
    </citation>
    <scope>NUCLEOTIDE SEQUENCE [LARGE SCALE GENOMIC DNA]</scope>
    <source>
        <strain evidence="2 3">YMD87</strain>
    </source>
</reference>
<evidence type="ECO:0000259" key="1">
    <source>
        <dbReference type="Pfam" id="PF04909"/>
    </source>
</evidence>